<evidence type="ECO:0000313" key="2">
    <source>
        <dbReference type="Proteomes" id="UP000605970"/>
    </source>
</evidence>
<accession>A0A8S9ZR63</accession>
<dbReference type="Proteomes" id="UP000605970">
    <property type="component" value="Unassembled WGS sequence"/>
</dbReference>
<evidence type="ECO:0000313" key="1">
    <source>
        <dbReference type="EMBL" id="KAF7635722.1"/>
    </source>
</evidence>
<sequence length="175" mass="20643">MFIKCSINDVLFDSENNVFVIKEKNVRIYKLPLEKVFGCNGILFCYPSQLTNISEGKTWKPSKAYEVTKKGNSKLCINSLDESTELYNFKNIQWNGFIVFEEEMDLIIENSKEDKEYINAYPKPLFNDFASLLALKWDLMIDLPKNIETNNYNRLFFWKQINKCNLTKSVIRDEF</sequence>
<keyword evidence="2" id="KW-1185">Reference proteome</keyword>
<dbReference type="AlphaFoldDB" id="A0A8S9ZR63"/>
<dbReference type="OrthoDB" id="5895419at2759"/>
<proteinExistence type="predicted"/>
<dbReference type="EMBL" id="JABEBT010000038">
    <property type="protein sequence ID" value="KAF7635722.1"/>
    <property type="molecule type" value="Genomic_DNA"/>
</dbReference>
<organism evidence="1 2">
    <name type="scientific">Meloidogyne graminicola</name>
    <dbReference type="NCBI Taxonomy" id="189291"/>
    <lineage>
        <taxon>Eukaryota</taxon>
        <taxon>Metazoa</taxon>
        <taxon>Ecdysozoa</taxon>
        <taxon>Nematoda</taxon>
        <taxon>Chromadorea</taxon>
        <taxon>Rhabditida</taxon>
        <taxon>Tylenchina</taxon>
        <taxon>Tylenchomorpha</taxon>
        <taxon>Tylenchoidea</taxon>
        <taxon>Meloidogynidae</taxon>
        <taxon>Meloidogyninae</taxon>
        <taxon>Meloidogyne</taxon>
    </lineage>
</organism>
<gene>
    <name evidence="1" type="ORF">Mgra_00004814</name>
</gene>
<reference evidence="1" key="1">
    <citation type="journal article" date="2020" name="Ecol. Evol.">
        <title>Genome structure and content of the rice root-knot nematode (Meloidogyne graminicola).</title>
        <authorList>
            <person name="Phan N.T."/>
            <person name="Danchin E.G.J."/>
            <person name="Klopp C."/>
            <person name="Perfus-Barbeoch L."/>
            <person name="Kozlowski D.K."/>
            <person name="Koutsovoulos G.D."/>
            <person name="Lopez-Roques C."/>
            <person name="Bouchez O."/>
            <person name="Zahm M."/>
            <person name="Besnard G."/>
            <person name="Bellafiore S."/>
        </authorList>
    </citation>
    <scope>NUCLEOTIDE SEQUENCE</scope>
    <source>
        <strain evidence="1">VN-18</strain>
    </source>
</reference>
<comment type="caution">
    <text evidence="1">The sequence shown here is derived from an EMBL/GenBank/DDBJ whole genome shotgun (WGS) entry which is preliminary data.</text>
</comment>
<protein>
    <submittedName>
        <fullName evidence="1">Uncharacterized protein</fullName>
    </submittedName>
</protein>
<name>A0A8S9ZR63_9BILA</name>